<comment type="function">
    <text evidence="3">Thiol protease which is required for parasite excystation and invasion of the proximal small intestine of the human host.</text>
</comment>
<organism evidence="6">
    <name type="scientific">Naegleria fowleri</name>
    <name type="common">Brain eating amoeba</name>
    <dbReference type="NCBI Taxonomy" id="5763"/>
    <lineage>
        <taxon>Eukaryota</taxon>
        <taxon>Discoba</taxon>
        <taxon>Heterolobosea</taxon>
        <taxon>Tetramitia</taxon>
        <taxon>Eutetramitia</taxon>
        <taxon>Vahlkampfiidae</taxon>
        <taxon>Naegleria</taxon>
    </lineage>
</organism>
<dbReference type="InterPro" id="IPR013128">
    <property type="entry name" value="Peptidase_C1A"/>
</dbReference>
<dbReference type="EMBL" id="KP205568">
    <property type="protein sequence ID" value="AKC55968.1"/>
    <property type="molecule type" value="Genomic_DNA"/>
</dbReference>
<sequence>MKNLFLATVLALLAAACLVSAQSHLDKPVHDAFLIERINRDSSVGWTATKYAKFSDMSLRDARKMLGTVLIDPVHNLPKKSVLSARAPAQSFDARTKWGKCVHAIRDQQQCGSCWAFSASEVLSDRFCIASNGTIDVILSPEYMLQCDTSDYGCDGGYLNNAWNFLATTGIPTDNCDPYTSGGGDVGSCPTACNNGAAIKLYKAKNPQQLNTITDIQNDLQQNGPVQAAFSVYQDFFSYKSGVYRHVSGSLAGGHAIKIVGWGVTSDGRNTPYWIVANSWGVDWGLDGFFWILRGKDECGIEDNVWSSGVLL</sequence>
<evidence type="ECO:0000256" key="4">
    <source>
        <dbReference type="SAM" id="SignalP"/>
    </source>
</evidence>
<dbReference type="InterPro" id="IPR000668">
    <property type="entry name" value="Peptidase_C1A_C"/>
</dbReference>
<evidence type="ECO:0000313" key="6">
    <source>
        <dbReference type="EMBL" id="AKC55968.1"/>
    </source>
</evidence>
<dbReference type="CDD" id="cd02620">
    <property type="entry name" value="Peptidase_C1A_CathepsinB"/>
    <property type="match status" value="1"/>
</dbReference>
<dbReference type="Pfam" id="PF00112">
    <property type="entry name" value="Peptidase_C1"/>
    <property type="match status" value="1"/>
</dbReference>
<dbReference type="InterPro" id="IPR025661">
    <property type="entry name" value="Pept_asp_AS"/>
</dbReference>
<feature type="chain" id="PRO_5018699610" evidence="4">
    <location>
        <begin position="22"/>
        <end position="312"/>
    </location>
</feature>
<dbReference type="Gene3D" id="3.90.70.10">
    <property type="entry name" value="Cysteine proteinases"/>
    <property type="match status" value="1"/>
</dbReference>
<dbReference type="AlphaFoldDB" id="A0A1L1XWF9"/>
<evidence type="ECO:0000256" key="2">
    <source>
        <dbReference type="ARBA" id="ARBA00023157"/>
    </source>
</evidence>
<dbReference type="GO" id="GO:0006508">
    <property type="term" value="P:proteolysis"/>
    <property type="evidence" value="ECO:0007669"/>
    <property type="project" value="InterPro"/>
</dbReference>
<keyword evidence="4" id="KW-0732">Signal</keyword>
<dbReference type="PROSITE" id="PS51257">
    <property type="entry name" value="PROKAR_LIPOPROTEIN"/>
    <property type="match status" value="1"/>
</dbReference>
<dbReference type="InterPro" id="IPR000169">
    <property type="entry name" value="Pept_cys_AS"/>
</dbReference>
<dbReference type="SUPFAM" id="SSF54001">
    <property type="entry name" value="Cysteine proteinases"/>
    <property type="match status" value="1"/>
</dbReference>
<dbReference type="InterPro" id="IPR038765">
    <property type="entry name" value="Papain-like_cys_pep_sf"/>
</dbReference>
<dbReference type="GO" id="GO:0008234">
    <property type="term" value="F:cysteine-type peptidase activity"/>
    <property type="evidence" value="ECO:0007669"/>
    <property type="project" value="InterPro"/>
</dbReference>
<evidence type="ECO:0000256" key="1">
    <source>
        <dbReference type="ARBA" id="ARBA00008455"/>
    </source>
</evidence>
<dbReference type="FunFam" id="3.90.70.10:FF:000096">
    <property type="entry name" value="Cathepsin B-like cysteine protease"/>
    <property type="match status" value="1"/>
</dbReference>
<dbReference type="PANTHER" id="PTHR12411">
    <property type="entry name" value="CYSTEINE PROTEASE FAMILY C1-RELATED"/>
    <property type="match status" value="1"/>
</dbReference>
<feature type="signal peptide" evidence="4">
    <location>
        <begin position="1"/>
        <end position="21"/>
    </location>
</feature>
<evidence type="ECO:0000259" key="5">
    <source>
        <dbReference type="SMART" id="SM00645"/>
    </source>
</evidence>
<dbReference type="InterPro" id="IPR025660">
    <property type="entry name" value="Pept_his_AS"/>
</dbReference>
<accession>A0A1L1XWF9</accession>
<keyword evidence="2" id="KW-1015">Disulfide bond</keyword>
<name>A0A1L1XWF9_NAEFO</name>
<dbReference type="PROSITE" id="PS00640">
    <property type="entry name" value="THIOL_PROTEASE_ASN"/>
    <property type="match status" value="1"/>
</dbReference>
<dbReference type="SMR" id="A0A1L1XWF9"/>
<dbReference type="VEuPathDB" id="AmoebaDB:NfTy_050980"/>
<dbReference type="PRINTS" id="PR00705">
    <property type="entry name" value="PAPAIN"/>
</dbReference>
<dbReference type="VEuPathDB" id="AmoebaDB:NF0056400"/>
<dbReference type="PROSITE" id="PS00139">
    <property type="entry name" value="THIOL_PROTEASE_CYS"/>
    <property type="match status" value="1"/>
</dbReference>
<proteinExistence type="inferred from homology"/>
<evidence type="ECO:0000256" key="3">
    <source>
        <dbReference type="ARBA" id="ARBA00060028"/>
    </source>
</evidence>
<comment type="similarity">
    <text evidence="1">Belongs to the peptidase C1 family.</text>
</comment>
<reference evidence="6" key="1">
    <citation type="submission" date="2014-11" db="EMBL/GenBank/DDBJ databases">
        <title>Novel cysteine proteases of Naegleria fowleri and their charecterization.</title>
        <authorList>
            <person name="Lee J."/>
            <person name="Kang J.-M."/>
            <person name="Na B.-K."/>
            <person name="Shin H.-J."/>
        </authorList>
    </citation>
    <scope>NUCLEOTIDE SEQUENCE</scope>
</reference>
<dbReference type="VEuPathDB" id="AmoebaDB:FDP41_005698"/>
<dbReference type="SMART" id="SM00645">
    <property type="entry name" value="Pept_C1"/>
    <property type="match status" value="1"/>
</dbReference>
<feature type="domain" description="Peptidase C1A papain C-terminal" evidence="5">
    <location>
        <begin position="88"/>
        <end position="310"/>
    </location>
</feature>
<dbReference type="PROSITE" id="PS00639">
    <property type="entry name" value="THIOL_PROTEASE_HIS"/>
    <property type="match status" value="1"/>
</dbReference>
<protein>
    <submittedName>
        <fullName evidence="6">Fowlerpain-2</fullName>
    </submittedName>
</protein>